<keyword evidence="2" id="KW-1185">Reference proteome</keyword>
<reference evidence="1" key="2">
    <citation type="submission" date="2020-11" db="EMBL/GenBank/DDBJ databases">
        <authorList>
            <consortium name="DOE Joint Genome Institute"/>
            <person name="Kuo A."/>
            <person name="Miyauchi S."/>
            <person name="Kiss E."/>
            <person name="Drula E."/>
            <person name="Kohler A."/>
            <person name="Sanchez-Garcia M."/>
            <person name="Andreopoulos B."/>
            <person name="Barry K.W."/>
            <person name="Bonito G."/>
            <person name="Buee M."/>
            <person name="Carver A."/>
            <person name="Chen C."/>
            <person name="Cichocki N."/>
            <person name="Clum A."/>
            <person name="Culley D."/>
            <person name="Crous P.W."/>
            <person name="Fauchery L."/>
            <person name="Girlanda M."/>
            <person name="Hayes R."/>
            <person name="Keri Z."/>
            <person name="Labutti K."/>
            <person name="Lipzen A."/>
            <person name="Lombard V."/>
            <person name="Magnuson J."/>
            <person name="Maillard F."/>
            <person name="Morin E."/>
            <person name="Murat C."/>
            <person name="Nolan M."/>
            <person name="Ohm R."/>
            <person name="Pangilinan J."/>
            <person name="Pereira M."/>
            <person name="Perotto S."/>
            <person name="Peter M."/>
            <person name="Riley R."/>
            <person name="Sitrit Y."/>
            <person name="Stielow B."/>
            <person name="Szollosi G."/>
            <person name="Zifcakova L."/>
            <person name="Stursova M."/>
            <person name="Spatafora J.W."/>
            <person name="Tedersoo L."/>
            <person name="Vaario L.-M."/>
            <person name="Yamada A."/>
            <person name="Yan M."/>
            <person name="Wang P."/>
            <person name="Xu J."/>
            <person name="Bruns T."/>
            <person name="Baldrian P."/>
            <person name="Vilgalys R."/>
            <person name="Henrissat B."/>
            <person name="Grigoriev I.V."/>
            <person name="Hibbett D."/>
            <person name="Nagy L.G."/>
            <person name="Martin F.M."/>
        </authorList>
    </citation>
    <scope>NUCLEOTIDE SEQUENCE</scope>
    <source>
        <strain evidence="1">UH-Tt-Lm1</strain>
    </source>
</reference>
<organism evidence="1 2">
    <name type="scientific">Thelephora terrestris</name>
    <dbReference type="NCBI Taxonomy" id="56493"/>
    <lineage>
        <taxon>Eukaryota</taxon>
        <taxon>Fungi</taxon>
        <taxon>Dikarya</taxon>
        <taxon>Basidiomycota</taxon>
        <taxon>Agaricomycotina</taxon>
        <taxon>Agaricomycetes</taxon>
        <taxon>Thelephorales</taxon>
        <taxon>Thelephoraceae</taxon>
        <taxon>Thelephora</taxon>
    </lineage>
</organism>
<dbReference type="OrthoDB" id="2953545at2759"/>
<dbReference type="Proteomes" id="UP000736335">
    <property type="component" value="Unassembled WGS sequence"/>
</dbReference>
<feature type="non-terminal residue" evidence="1">
    <location>
        <position position="100"/>
    </location>
</feature>
<accession>A0A9P6HPC5</accession>
<reference evidence="1" key="1">
    <citation type="journal article" date="2020" name="Nat. Commun.">
        <title>Large-scale genome sequencing of mycorrhizal fungi provides insights into the early evolution of symbiotic traits.</title>
        <authorList>
            <person name="Miyauchi S."/>
            <person name="Kiss E."/>
            <person name="Kuo A."/>
            <person name="Drula E."/>
            <person name="Kohler A."/>
            <person name="Sanchez-Garcia M."/>
            <person name="Morin E."/>
            <person name="Andreopoulos B."/>
            <person name="Barry K.W."/>
            <person name="Bonito G."/>
            <person name="Buee M."/>
            <person name="Carver A."/>
            <person name="Chen C."/>
            <person name="Cichocki N."/>
            <person name="Clum A."/>
            <person name="Culley D."/>
            <person name="Crous P.W."/>
            <person name="Fauchery L."/>
            <person name="Girlanda M."/>
            <person name="Hayes R.D."/>
            <person name="Keri Z."/>
            <person name="LaButti K."/>
            <person name="Lipzen A."/>
            <person name="Lombard V."/>
            <person name="Magnuson J."/>
            <person name="Maillard F."/>
            <person name="Murat C."/>
            <person name="Nolan M."/>
            <person name="Ohm R.A."/>
            <person name="Pangilinan J."/>
            <person name="Pereira M.F."/>
            <person name="Perotto S."/>
            <person name="Peter M."/>
            <person name="Pfister S."/>
            <person name="Riley R."/>
            <person name="Sitrit Y."/>
            <person name="Stielow J.B."/>
            <person name="Szollosi G."/>
            <person name="Zifcakova L."/>
            <person name="Stursova M."/>
            <person name="Spatafora J.W."/>
            <person name="Tedersoo L."/>
            <person name="Vaario L.M."/>
            <person name="Yamada A."/>
            <person name="Yan M."/>
            <person name="Wang P."/>
            <person name="Xu J."/>
            <person name="Bruns T."/>
            <person name="Baldrian P."/>
            <person name="Vilgalys R."/>
            <person name="Dunand C."/>
            <person name="Henrissat B."/>
            <person name="Grigoriev I.V."/>
            <person name="Hibbett D."/>
            <person name="Nagy L.G."/>
            <person name="Martin F.M."/>
        </authorList>
    </citation>
    <scope>NUCLEOTIDE SEQUENCE</scope>
    <source>
        <strain evidence="1">UH-Tt-Lm1</strain>
    </source>
</reference>
<dbReference type="EMBL" id="WIUZ02000001">
    <property type="protein sequence ID" value="KAF9791961.1"/>
    <property type="molecule type" value="Genomic_DNA"/>
</dbReference>
<proteinExistence type="predicted"/>
<evidence type="ECO:0000313" key="2">
    <source>
        <dbReference type="Proteomes" id="UP000736335"/>
    </source>
</evidence>
<feature type="non-terminal residue" evidence="1">
    <location>
        <position position="1"/>
    </location>
</feature>
<comment type="caution">
    <text evidence="1">The sequence shown here is derived from an EMBL/GenBank/DDBJ whole genome shotgun (WGS) entry which is preliminary data.</text>
</comment>
<protein>
    <submittedName>
        <fullName evidence="1">Uncharacterized protein</fullName>
    </submittedName>
</protein>
<gene>
    <name evidence="1" type="ORF">BJ322DRAFT_986778</name>
</gene>
<sequence length="100" mass="10709">IACLLCNKPYILGSMRGHVGRHILAHMCGESNQEALKLGVEPCGFCGKEGCTTTLDQTGKGRVTIASSCRYAFTSFNYGQAQITTKTSPCTNIPISCPFC</sequence>
<name>A0A9P6HPC5_9AGAM</name>
<dbReference type="AlphaFoldDB" id="A0A9P6HPC5"/>
<evidence type="ECO:0000313" key="1">
    <source>
        <dbReference type="EMBL" id="KAF9791961.1"/>
    </source>
</evidence>